<dbReference type="EMBL" id="MU827308">
    <property type="protein sequence ID" value="KAJ7361733.1"/>
    <property type="molecule type" value="Genomic_DNA"/>
</dbReference>
<dbReference type="InterPro" id="IPR001507">
    <property type="entry name" value="ZP_dom"/>
</dbReference>
<dbReference type="PRINTS" id="PR00023">
    <property type="entry name" value="ZPELLUCIDA"/>
</dbReference>
<evidence type="ECO:0000256" key="2">
    <source>
        <dbReference type="ARBA" id="ARBA00023157"/>
    </source>
</evidence>
<feature type="chain" id="PRO_5040851145" description="ZP domain-containing protein" evidence="5">
    <location>
        <begin position="27"/>
        <end position="343"/>
    </location>
</feature>
<evidence type="ECO:0000256" key="1">
    <source>
        <dbReference type="ARBA" id="ARBA00022729"/>
    </source>
</evidence>
<evidence type="ECO:0000313" key="7">
    <source>
        <dbReference type="EMBL" id="KAJ7361733.1"/>
    </source>
</evidence>
<evidence type="ECO:0000259" key="6">
    <source>
        <dbReference type="PROSITE" id="PS51034"/>
    </source>
</evidence>
<accession>A0A9X0CMA9</accession>
<evidence type="ECO:0000256" key="5">
    <source>
        <dbReference type="SAM" id="SignalP"/>
    </source>
</evidence>
<evidence type="ECO:0000256" key="3">
    <source>
        <dbReference type="ARBA" id="ARBA00023180"/>
    </source>
</evidence>
<dbReference type="PROSITE" id="PS51034">
    <property type="entry name" value="ZP_2"/>
    <property type="match status" value="1"/>
</dbReference>
<keyword evidence="1 5" id="KW-0732">Signal</keyword>
<protein>
    <recommendedName>
        <fullName evidence="6">ZP domain-containing protein</fullName>
    </recommendedName>
</protein>
<evidence type="ECO:0000256" key="4">
    <source>
        <dbReference type="SAM" id="MobiDB-lite"/>
    </source>
</evidence>
<keyword evidence="3" id="KW-0325">Glycoprotein</keyword>
<comment type="caution">
    <text evidence="7">The sequence shown here is derived from an EMBL/GenBank/DDBJ whole genome shotgun (WGS) entry which is preliminary data.</text>
</comment>
<evidence type="ECO:0000313" key="8">
    <source>
        <dbReference type="Proteomes" id="UP001163046"/>
    </source>
</evidence>
<name>A0A9X0CMA9_9CNID</name>
<dbReference type="InterPro" id="IPR055355">
    <property type="entry name" value="ZP-C"/>
</dbReference>
<dbReference type="Pfam" id="PF23344">
    <property type="entry name" value="ZP-N"/>
    <property type="match status" value="1"/>
</dbReference>
<dbReference type="Pfam" id="PF00100">
    <property type="entry name" value="Zona_pellucida"/>
    <property type="match status" value="1"/>
</dbReference>
<organism evidence="7 8">
    <name type="scientific">Desmophyllum pertusum</name>
    <dbReference type="NCBI Taxonomy" id="174260"/>
    <lineage>
        <taxon>Eukaryota</taxon>
        <taxon>Metazoa</taxon>
        <taxon>Cnidaria</taxon>
        <taxon>Anthozoa</taxon>
        <taxon>Hexacorallia</taxon>
        <taxon>Scleractinia</taxon>
        <taxon>Caryophylliina</taxon>
        <taxon>Caryophylliidae</taxon>
        <taxon>Desmophyllum</taxon>
    </lineage>
</organism>
<reference evidence="7" key="1">
    <citation type="submission" date="2023-01" db="EMBL/GenBank/DDBJ databases">
        <title>Genome assembly of the deep-sea coral Lophelia pertusa.</title>
        <authorList>
            <person name="Herrera S."/>
            <person name="Cordes E."/>
        </authorList>
    </citation>
    <scope>NUCLEOTIDE SEQUENCE</scope>
    <source>
        <strain evidence="7">USNM1676648</strain>
        <tissue evidence="7">Polyp</tissue>
    </source>
</reference>
<keyword evidence="2" id="KW-1015">Disulfide bond</keyword>
<sequence>MDSNTSIFFKNCLAWIFLSFLTLATAQTTRNADYTGIHVRCKANYMQLTLERQHFAKIDPSSLHLTDRSCGPWFHNSSLMIIRAPLGGCGTRSAQEGRLLGFRNEVYADVIGRSAIAREAAYQFRLHCLYYTTAKITLHSFKPETKVIVEPPTEFGNFTFETNMFQTGKYISKYTQFPVKVHISESIYLQVHVKSNASGLSMLLENCWATPTPTANDSQSHTLIKDGCPVDPYLNYKAAEAGYQRFSFDAFKMEGADVMFLHCEVLVCAKDDVNRNSTRCSEGCVKNSGGSRKRRETNQGQQKGVTSLGPLKILLDRLVLQGPDQAGLVPTPLSSHLRRRSSS</sequence>
<dbReference type="Gene3D" id="2.60.40.3210">
    <property type="entry name" value="Zona pellucida, ZP-N domain"/>
    <property type="match status" value="1"/>
</dbReference>
<dbReference type="InterPro" id="IPR042235">
    <property type="entry name" value="ZP-C_dom"/>
</dbReference>
<keyword evidence="8" id="KW-1185">Reference proteome</keyword>
<dbReference type="InterPro" id="IPR055356">
    <property type="entry name" value="ZP-N"/>
</dbReference>
<dbReference type="PANTHER" id="PTHR14002:SF43">
    <property type="entry name" value="DELTA-LIKE PROTEIN"/>
    <property type="match status" value="1"/>
</dbReference>
<feature type="domain" description="ZP" evidence="6">
    <location>
        <begin position="40"/>
        <end position="287"/>
    </location>
</feature>
<dbReference type="PANTHER" id="PTHR14002">
    <property type="entry name" value="ENDOGLIN/TGF-BETA RECEPTOR TYPE III"/>
    <property type="match status" value="1"/>
</dbReference>
<dbReference type="OrthoDB" id="10063988at2759"/>
<feature type="region of interest" description="Disordered" evidence="4">
    <location>
        <begin position="280"/>
        <end position="304"/>
    </location>
</feature>
<dbReference type="InterPro" id="IPR048290">
    <property type="entry name" value="ZP_chr"/>
</dbReference>
<dbReference type="SMART" id="SM00241">
    <property type="entry name" value="ZP"/>
    <property type="match status" value="1"/>
</dbReference>
<gene>
    <name evidence="7" type="ORF">OS493_014373</name>
</gene>
<dbReference type="AlphaFoldDB" id="A0A9X0CMA9"/>
<feature type="signal peptide" evidence="5">
    <location>
        <begin position="1"/>
        <end position="26"/>
    </location>
</feature>
<proteinExistence type="predicted"/>
<dbReference type="Gene3D" id="2.60.40.4100">
    <property type="entry name" value="Zona pellucida, ZP-C domain"/>
    <property type="match status" value="1"/>
</dbReference>
<dbReference type="Proteomes" id="UP001163046">
    <property type="component" value="Unassembled WGS sequence"/>
</dbReference>